<dbReference type="Proteomes" id="UP000582016">
    <property type="component" value="Unassembled WGS sequence"/>
</dbReference>
<evidence type="ECO:0000313" key="2">
    <source>
        <dbReference type="EMBL" id="KAF5567334.1"/>
    </source>
</evidence>
<evidence type="ECO:0000256" key="1">
    <source>
        <dbReference type="SAM" id="MobiDB-lite"/>
    </source>
</evidence>
<accession>A0A8H5K5V3</accession>
<dbReference type="OrthoDB" id="10480798at2759"/>
<reference evidence="2 3" key="1">
    <citation type="submission" date="2020-05" db="EMBL/GenBank/DDBJ databases">
        <title>Identification and distribution of gene clusters putatively required for synthesis of sphingolipid metabolism inhibitors in phylogenetically diverse species of the filamentous fungus Fusarium.</title>
        <authorList>
            <person name="Kim H.-S."/>
            <person name="Busman M."/>
            <person name="Brown D.W."/>
            <person name="Divon H."/>
            <person name="Uhlig S."/>
            <person name="Proctor R.H."/>
        </authorList>
    </citation>
    <scope>NUCLEOTIDE SEQUENCE [LARGE SCALE GENOMIC DNA]</scope>
    <source>
        <strain evidence="2 3">NRRL 13617</strain>
    </source>
</reference>
<proteinExistence type="predicted"/>
<evidence type="ECO:0000313" key="3">
    <source>
        <dbReference type="Proteomes" id="UP000582016"/>
    </source>
</evidence>
<keyword evidence="3" id="KW-1185">Reference proteome</keyword>
<sequence>MDEDEIQAEETQPDGIQTEDAENTKEEQDAEKHCCSLLDGFYEVRLLLAVVDNPGGAQTYQPAREFQPAQSLVPVKLKQPLKRGDSMALQGIIRNSRRGNQSFELRAIGNSSVLVC</sequence>
<comment type="caution">
    <text evidence="2">The sequence shown here is derived from an EMBL/GenBank/DDBJ whole genome shotgun (WGS) entry which is preliminary data.</text>
</comment>
<feature type="compositionally biased region" description="Acidic residues" evidence="1">
    <location>
        <begin position="1"/>
        <end position="21"/>
    </location>
</feature>
<gene>
    <name evidence="2" type="ORF">FPHYL_3372</name>
</gene>
<protein>
    <submittedName>
        <fullName evidence="2">Uncharacterized protein</fullName>
    </submittedName>
</protein>
<name>A0A8H5K5V3_9HYPO</name>
<feature type="region of interest" description="Disordered" evidence="1">
    <location>
        <begin position="1"/>
        <end position="30"/>
    </location>
</feature>
<dbReference type="EMBL" id="JAAOAQ010000099">
    <property type="protein sequence ID" value="KAF5567334.1"/>
    <property type="molecule type" value="Genomic_DNA"/>
</dbReference>
<organism evidence="2 3">
    <name type="scientific">Fusarium phyllophilum</name>
    <dbReference type="NCBI Taxonomy" id="47803"/>
    <lineage>
        <taxon>Eukaryota</taxon>
        <taxon>Fungi</taxon>
        <taxon>Dikarya</taxon>
        <taxon>Ascomycota</taxon>
        <taxon>Pezizomycotina</taxon>
        <taxon>Sordariomycetes</taxon>
        <taxon>Hypocreomycetidae</taxon>
        <taxon>Hypocreales</taxon>
        <taxon>Nectriaceae</taxon>
        <taxon>Fusarium</taxon>
        <taxon>Fusarium fujikuroi species complex</taxon>
    </lineage>
</organism>
<dbReference type="AlphaFoldDB" id="A0A8H5K5V3"/>